<feature type="binding site" evidence="4">
    <location>
        <position position="142"/>
    </location>
    <ligand>
        <name>Zn(2+)</name>
        <dbReference type="ChEBI" id="CHEBI:29105"/>
    </ligand>
</feature>
<keyword evidence="3" id="KW-0520">NAD</keyword>
<dbReference type="InterPro" id="IPR026590">
    <property type="entry name" value="Ssirtuin_cat_dom"/>
</dbReference>
<dbReference type="EC" id="2.3.1.286" evidence="1"/>
<keyword evidence="4" id="KW-0479">Metal-binding</keyword>
<protein>
    <recommendedName>
        <fullName evidence="1">protein acetyllysine N-acetyltransferase</fullName>
        <ecNumber evidence="1">2.3.1.286</ecNumber>
    </recommendedName>
</protein>
<feature type="domain" description="Deacetylase sirtuin-type" evidence="6">
    <location>
        <begin position="1"/>
        <end position="240"/>
    </location>
</feature>
<evidence type="ECO:0000256" key="5">
    <source>
        <dbReference type="SAM" id="MobiDB-lite"/>
    </source>
</evidence>
<dbReference type="InterPro" id="IPR029035">
    <property type="entry name" value="DHS-like_NAD/FAD-binding_dom"/>
</dbReference>
<dbReference type="PROSITE" id="PS50305">
    <property type="entry name" value="SIRTUIN"/>
    <property type="match status" value="1"/>
</dbReference>
<feature type="binding site" evidence="4">
    <location>
        <position position="145"/>
    </location>
    <ligand>
        <name>Zn(2+)</name>
        <dbReference type="ChEBI" id="CHEBI:29105"/>
    </ligand>
</feature>
<evidence type="ECO:0000256" key="4">
    <source>
        <dbReference type="PROSITE-ProRule" id="PRU00236"/>
    </source>
</evidence>
<feature type="binding site" evidence="4">
    <location>
        <position position="120"/>
    </location>
    <ligand>
        <name>Zn(2+)</name>
        <dbReference type="ChEBI" id="CHEBI:29105"/>
    </ligand>
</feature>
<dbReference type="PANTHER" id="PTHR11085">
    <property type="entry name" value="NAD-DEPENDENT PROTEIN DEACYLASE SIRTUIN-5, MITOCHONDRIAL-RELATED"/>
    <property type="match status" value="1"/>
</dbReference>
<dbReference type="InterPro" id="IPR050134">
    <property type="entry name" value="NAD-dep_sirtuin_deacylases"/>
</dbReference>
<name>A0ABW6XBH8_9ACTN</name>
<dbReference type="EMBL" id="JBIBEG010000007">
    <property type="protein sequence ID" value="MFF5899082.1"/>
    <property type="molecule type" value="Genomic_DNA"/>
</dbReference>
<reference evidence="7 8" key="1">
    <citation type="submission" date="2024-10" db="EMBL/GenBank/DDBJ databases">
        <title>The Natural Products Discovery Center: Release of the First 8490 Sequenced Strains for Exploring Actinobacteria Biosynthetic Diversity.</title>
        <authorList>
            <person name="Kalkreuter E."/>
            <person name="Kautsar S.A."/>
            <person name="Yang D."/>
            <person name="Bader C.D."/>
            <person name="Teijaro C.N."/>
            <person name="Fluegel L."/>
            <person name="Davis C.M."/>
            <person name="Simpson J.R."/>
            <person name="Lauterbach L."/>
            <person name="Steele A.D."/>
            <person name="Gui C."/>
            <person name="Meng S."/>
            <person name="Li G."/>
            <person name="Viehrig K."/>
            <person name="Ye F."/>
            <person name="Su P."/>
            <person name="Kiefer A.F."/>
            <person name="Nichols A."/>
            <person name="Cepeda A.J."/>
            <person name="Yan W."/>
            <person name="Fan B."/>
            <person name="Jiang Y."/>
            <person name="Adhikari A."/>
            <person name="Zheng C.-J."/>
            <person name="Schuster L."/>
            <person name="Cowan T.M."/>
            <person name="Smanski M.J."/>
            <person name="Chevrette M.G."/>
            <person name="De Carvalho L.P.S."/>
            <person name="Shen B."/>
        </authorList>
    </citation>
    <scope>NUCLEOTIDE SEQUENCE [LARGE SCALE GENOMIC DNA]</scope>
    <source>
        <strain evidence="7 8">NPDC012540</strain>
    </source>
</reference>
<organism evidence="7 8">
    <name type="scientific">Streptomyces argenteolus</name>
    <dbReference type="NCBI Taxonomy" id="67274"/>
    <lineage>
        <taxon>Bacteria</taxon>
        <taxon>Bacillati</taxon>
        <taxon>Actinomycetota</taxon>
        <taxon>Actinomycetes</taxon>
        <taxon>Kitasatosporales</taxon>
        <taxon>Streptomycetaceae</taxon>
        <taxon>Streptomyces</taxon>
    </lineage>
</organism>
<dbReference type="RefSeq" id="WP_387905762.1">
    <property type="nucleotide sequence ID" value="NZ_JBIBEG010000007.1"/>
</dbReference>
<dbReference type="Pfam" id="PF02146">
    <property type="entry name" value="SIR2"/>
    <property type="match status" value="1"/>
</dbReference>
<feature type="binding site" evidence="4">
    <location>
        <position position="117"/>
    </location>
    <ligand>
        <name>Zn(2+)</name>
        <dbReference type="ChEBI" id="CHEBI:29105"/>
    </ligand>
</feature>
<gene>
    <name evidence="7" type="ORF">ACFY8O_24615</name>
</gene>
<dbReference type="PANTHER" id="PTHR11085:SF4">
    <property type="entry name" value="NAD-DEPENDENT PROTEIN DEACYLASE"/>
    <property type="match status" value="1"/>
</dbReference>
<keyword evidence="4" id="KW-0862">Zinc</keyword>
<dbReference type="InterPro" id="IPR003000">
    <property type="entry name" value="Sirtuin"/>
</dbReference>
<feature type="region of interest" description="Disordered" evidence="5">
    <location>
        <begin position="241"/>
        <end position="276"/>
    </location>
</feature>
<evidence type="ECO:0000256" key="1">
    <source>
        <dbReference type="ARBA" id="ARBA00012928"/>
    </source>
</evidence>
<dbReference type="Proteomes" id="UP001602322">
    <property type="component" value="Unassembled WGS sequence"/>
</dbReference>
<comment type="caution">
    <text evidence="7">The sequence shown here is derived from an EMBL/GenBank/DDBJ whole genome shotgun (WGS) entry which is preliminary data.</text>
</comment>
<evidence type="ECO:0000259" key="6">
    <source>
        <dbReference type="PROSITE" id="PS50305"/>
    </source>
</evidence>
<evidence type="ECO:0000313" key="8">
    <source>
        <dbReference type="Proteomes" id="UP001602322"/>
    </source>
</evidence>
<dbReference type="SUPFAM" id="SSF52467">
    <property type="entry name" value="DHS-like NAD/FAD-binding domain"/>
    <property type="match status" value="1"/>
</dbReference>
<sequence length="276" mass="29414">MTLVAILSGAGISTDSGIPDYRGPQGLWRKDPEAEKLVTYDFYMSDPEIRRRSWQMRRTSATWAAEPNAAHRAVAALERSGTPVRVITQNVDGLHQLAGLPARKVVELHGTAREVTCTRCHARSAMADALARVEAGETDPPCTVCGGILKPATVMFGERLDSRVLAEAVAITKAAEVFIAVGTTLQVQPAASLAGIAVEHGARLLVVNAEPTPYDELAEQTVREPIGSALPALLERLAAGSAQTAVRDGRPRARPGTPADRRAVPRPADPQAWPSP</sequence>
<accession>A0ABW6XBH8</accession>
<keyword evidence="2" id="KW-0808">Transferase</keyword>
<evidence type="ECO:0000256" key="3">
    <source>
        <dbReference type="ARBA" id="ARBA00023027"/>
    </source>
</evidence>
<dbReference type="Gene3D" id="3.30.1600.10">
    <property type="entry name" value="SIR2/SIRT2 'Small Domain"/>
    <property type="match status" value="1"/>
</dbReference>
<feature type="active site" description="Proton acceptor" evidence="4">
    <location>
        <position position="109"/>
    </location>
</feature>
<evidence type="ECO:0000256" key="2">
    <source>
        <dbReference type="ARBA" id="ARBA00022679"/>
    </source>
</evidence>
<dbReference type="InterPro" id="IPR026591">
    <property type="entry name" value="Sirtuin_cat_small_dom_sf"/>
</dbReference>
<evidence type="ECO:0000313" key="7">
    <source>
        <dbReference type="EMBL" id="MFF5899082.1"/>
    </source>
</evidence>
<dbReference type="Gene3D" id="3.40.50.1220">
    <property type="entry name" value="TPP-binding domain"/>
    <property type="match status" value="1"/>
</dbReference>
<keyword evidence="8" id="KW-1185">Reference proteome</keyword>
<proteinExistence type="predicted"/>